<keyword evidence="3 7" id="KW-0560">Oxidoreductase</keyword>
<dbReference type="Pfam" id="PF07479">
    <property type="entry name" value="NAD_Gly3P_dh_C"/>
    <property type="match status" value="1"/>
</dbReference>
<dbReference type="GO" id="GO:0005634">
    <property type="term" value="C:nucleus"/>
    <property type="evidence" value="ECO:0007669"/>
    <property type="project" value="TreeGrafter"/>
</dbReference>
<dbReference type="SUPFAM" id="SSF51735">
    <property type="entry name" value="NAD(P)-binding Rossmann-fold domains"/>
    <property type="match status" value="1"/>
</dbReference>
<reference evidence="13" key="2">
    <citation type="submission" date="2023-06" db="EMBL/GenBank/DDBJ databases">
        <authorList>
            <consortium name="Lawrence Berkeley National Laboratory"/>
            <person name="Haridas S."/>
            <person name="Hensen N."/>
            <person name="Bonometti L."/>
            <person name="Westerberg I."/>
            <person name="Brannstrom I.O."/>
            <person name="Guillou S."/>
            <person name="Cros-Aarteil S."/>
            <person name="Calhoun S."/>
            <person name="Kuo A."/>
            <person name="Mondo S."/>
            <person name="Pangilinan J."/>
            <person name="Riley R."/>
            <person name="Labutti K."/>
            <person name="Andreopoulos B."/>
            <person name="Lipzen A."/>
            <person name="Chen C."/>
            <person name="Yanf M."/>
            <person name="Daum C."/>
            <person name="Ng V."/>
            <person name="Clum A."/>
            <person name="Steindorff A."/>
            <person name="Ohm R."/>
            <person name="Martin F."/>
            <person name="Silar P."/>
            <person name="Natvig D."/>
            <person name="Lalanne C."/>
            <person name="Gautier V."/>
            <person name="Ament-Velasquez S.L."/>
            <person name="Kruys A."/>
            <person name="Hutchinson M.I."/>
            <person name="Powell A.J."/>
            <person name="Barry K."/>
            <person name="Miller A.N."/>
            <person name="Grigoriev I.V."/>
            <person name="Debuchy R."/>
            <person name="Gladieux P."/>
            <person name="Thoren M.H."/>
            <person name="Johannesson H."/>
        </authorList>
    </citation>
    <scope>NUCLEOTIDE SEQUENCE</scope>
    <source>
        <strain evidence="13">CBS 118394</strain>
    </source>
</reference>
<evidence type="ECO:0000256" key="4">
    <source>
        <dbReference type="ARBA" id="ARBA00023027"/>
    </source>
</evidence>
<feature type="compositionally biased region" description="Low complexity" evidence="9">
    <location>
        <begin position="82"/>
        <end position="97"/>
    </location>
</feature>
<feature type="transmembrane region" description="Helical" evidence="10">
    <location>
        <begin position="12"/>
        <end position="30"/>
    </location>
</feature>
<dbReference type="InterPro" id="IPR006168">
    <property type="entry name" value="G3P_DH_NAD-dep"/>
</dbReference>
<dbReference type="GO" id="GO:0046168">
    <property type="term" value="P:glycerol-3-phosphate catabolic process"/>
    <property type="evidence" value="ECO:0007669"/>
    <property type="project" value="UniProtKB-UniRule"/>
</dbReference>
<keyword evidence="4 7" id="KW-0520">NAD</keyword>
<dbReference type="PANTHER" id="PTHR11728:SF8">
    <property type="entry name" value="GLYCEROL-3-PHOSPHATE DEHYDROGENASE [NAD(+)]-RELATED"/>
    <property type="match status" value="1"/>
</dbReference>
<feature type="compositionally biased region" description="Polar residues" evidence="9">
    <location>
        <begin position="150"/>
        <end position="172"/>
    </location>
</feature>
<name>A0AAE0ISN1_9PEZI</name>
<evidence type="ECO:0000256" key="9">
    <source>
        <dbReference type="SAM" id="MobiDB-lite"/>
    </source>
</evidence>
<feature type="domain" description="Glycerol-3-phosphate dehydrogenase NAD-dependent N-terminal" evidence="11">
    <location>
        <begin position="191"/>
        <end position="376"/>
    </location>
</feature>
<dbReference type="Proteomes" id="UP001283341">
    <property type="component" value="Unassembled WGS sequence"/>
</dbReference>
<keyword evidence="10" id="KW-0812">Transmembrane</keyword>
<keyword evidence="10" id="KW-0472">Membrane</keyword>
<accession>A0AAE0ISN1</accession>
<dbReference type="EMBL" id="JAUEDM010000001">
    <property type="protein sequence ID" value="KAK3329841.1"/>
    <property type="molecule type" value="Genomic_DNA"/>
</dbReference>
<reference evidence="13" key="1">
    <citation type="journal article" date="2023" name="Mol. Phylogenet. Evol.">
        <title>Genome-scale phylogeny and comparative genomics of the fungal order Sordariales.</title>
        <authorList>
            <person name="Hensen N."/>
            <person name="Bonometti L."/>
            <person name="Westerberg I."/>
            <person name="Brannstrom I.O."/>
            <person name="Guillou S."/>
            <person name="Cros-Aarteil S."/>
            <person name="Calhoun S."/>
            <person name="Haridas S."/>
            <person name="Kuo A."/>
            <person name="Mondo S."/>
            <person name="Pangilinan J."/>
            <person name="Riley R."/>
            <person name="LaButti K."/>
            <person name="Andreopoulos B."/>
            <person name="Lipzen A."/>
            <person name="Chen C."/>
            <person name="Yan M."/>
            <person name="Daum C."/>
            <person name="Ng V."/>
            <person name="Clum A."/>
            <person name="Steindorff A."/>
            <person name="Ohm R.A."/>
            <person name="Martin F."/>
            <person name="Silar P."/>
            <person name="Natvig D.O."/>
            <person name="Lalanne C."/>
            <person name="Gautier V."/>
            <person name="Ament-Velasquez S.L."/>
            <person name="Kruys A."/>
            <person name="Hutchinson M.I."/>
            <person name="Powell A.J."/>
            <person name="Barry K."/>
            <person name="Miller A.N."/>
            <person name="Grigoriev I.V."/>
            <person name="Debuchy R."/>
            <person name="Gladieux P."/>
            <person name="Hiltunen Thoren M."/>
            <person name="Johannesson H."/>
        </authorList>
    </citation>
    <scope>NUCLEOTIDE SEQUENCE</scope>
    <source>
        <strain evidence="13">CBS 118394</strain>
    </source>
</reference>
<comment type="similarity">
    <text evidence="1 7">Belongs to the NAD-dependent glycerol-3-phosphate dehydrogenase family.</text>
</comment>
<feature type="domain" description="Glycerol-3-phosphate dehydrogenase NAD-dependent C-terminal" evidence="12">
    <location>
        <begin position="444"/>
        <end position="589"/>
    </location>
</feature>
<dbReference type="PANTHER" id="PTHR11728">
    <property type="entry name" value="GLYCEROL-3-PHOSPHATE DEHYDROGENASE"/>
    <property type="match status" value="1"/>
</dbReference>
<evidence type="ECO:0000256" key="8">
    <source>
        <dbReference type="RuleBase" id="RU361243"/>
    </source>
</evidence>
<dbReference type="EC" id="1.1.1.8" evidence="2 8"/>
<evidence type="ECO:0000259" key="12">
    <source>
        <dbReference type="Pfam" id="PF07479"/>
    </source>
</evidence>
<evidence type="ECO:0000256" key="6">
    <source>
        <dbReference type="ARBA" id="ARBA00072861"/>
    </source>
</evidence>
<dbReference type="Gene3D" id="1.10.1040.10">
    <property type="entry name" value="N-(1-d-carboxylethyl)-l-norvaline Dehydrogenase, domain 2"/>
    <property type="match status" value="1"/>
</dbReference>
<sequence>MRPNQTLILTEAVFWNCESYGILVLLLLSYSPRPFLLLGFLGVFGVFPMTACPGFRFYKISDSAGLGLRRIFFEQSQSQSQSKSQQCHPKSQSQQCHPKSQFRSQTRTTSYRISSFPLPHRWPRATHSDSEFSSSLCRLSHTSRLPAPTSARNFSSSSHCPQPQFSSIPSSTLASTLGSKMASTSEKPKHKVTVIGSGNWGSTIAKVVAQSTSEHPELFETDVQMWVYDEKIPITPGSSLYDRYGGATIPDGPVMLTEVINTFHENVKYLPGIELPHNVIANPNLVDAVQGATILIFNLPHEFIDKICKQIQGKTLPFARAISCIKGVTVDEHGIELISEYIEENVGIYCGALSGGNIASEIANEQWCDTTIAYNTPPCDLHQDTNGSSSNGNGSGVAYTHKNARGQPSKTKLVPVPAEYPTLDHDVFQKLFSRPYFTVNMVSDVVGVSLGGALKNIVAIACGFVEGHGWSNSGKTAVMRRGMQEIIKFANEFFPETVQEATWQESAGWGDMIVSCTAARNWKYSKMAVERGVSVQEIENTELNGQKLQGISTTRDVCSFLHARGLEGNYPLFMAVEGIVDGTVNVEDIPRLFRD</sequence>
<organism evidence="13 14">
    <name type="scientific">Apodospora peruviana</name>
    <dbReference type="NCBI Taxonomy" id="516989"/>
    <lineage>
        <taxon>Eukaryota</taxon>
        <taxon>Fungi</taxon>
        <taxon>Dikarya</taxon>
        <taxon>Ascomycota</taxon>
        <taxon>Pezizomycotina</taxon>
        <taxon>Sordariomycetes</taxon>
        <taxon>Sordariomycetidae</taxon>
        <taxon>Sordariales</taxon>
        <taxon>Lasiosphaeriaceae</taxon>
        <taxon>Apodospora</taxon>
    </lineage>
</organism>
<comment type="catalytic activity">
    <reaction evidence="5 8">
        <text>sn-glycerol 3-phosphate + NAD(+) = dihydroxyacetone phosphate + NADH + H(+)</text>
        <dbReference type="Rhea" id="RHEA:11092"/>
        <dbReference type="ChEBI" id="CHEBI:15378"/>
        <dbReference type="ChEBI" id="CHEBI:57540"/>
        <dbReference type="ChEBI" id="CHEBI:57597"/>
        <dbReference type="ChEBI" id="CHEBI:57642"/>
        <dbReference type="ChEBI" id="CHEBI:57945"/>
        <dbReference type="EC" id="1.1.1.8"/>
    </reaction>
</comment>
<evidence type="ECO:0000313" key="14">
    <source>
        <dbReference type="Proteomes" id="UP001283341"/>
    </source>
</evidence>
<evidence type="ECO:0000256" key="2">
    <source>
        <dbReference type="ARBA" id="ARBA00013218"/>
    </source>
</evidence>
<dbReference type="PRINTS" id="PR00077">
    <property type="entry name" value="GPDHDRGNASE"/>
</dbReference>
<evidence type="ECO:0000256" key="1">
    <source>
        <dbReference type="ARBA" id="ARBA00011009"/>
    </source>
</evidence>
<feature type="region of interest" description="Disordered" evidence="9">
    <location>
        <begin position="82"/>
        <end position="110"/>
    </location>
</feature>
<dbReference type="FunFam" id="1.10.1040.10:FF:000004">
    <property type="entry name" value="Glycerol-3-phosphate dehydrogenase [NAD(+)]"/>
    <property type="match status" value="1"/>
</dbReference>
<keyword evidence="10" id="KW-1133">Transmembrane helix</keyword>
<dbReference type="AlphaFoldDB" id="A0AAE0ISN1"/>
<dbReference type="InterPro" id="IPR011128">
    <property type="entry name" value="G3P_DH_NAD-dep_N"/>
</dbReference>
<feature type="compositionally biased region" description="Polar residues" evidence="9">
    <location>
        <begin position="101"/>
        <end position="110"/>
    </location>
</feature>
<dbReference type="InterPro" id="IPR008927">
    <property type="entry name" value="6-PGluconate_DH-like_C_sf"/>
</dbReference>
<protein>
    <recommendedName>
        <fullName evidence="6 8">Glycerol-3-phosphate dehydrogenase [NAD(+)]</fullName>
        <ecNumber evidence="2 8">1.1.1.8</ecNumber>
    </recommendedName>
</protein>
<evidence type="ECO:0000256" key="7">
    <source>
        <dbReference type="RuleBase" id="RU000437"/>
    </source>
</evidence>
<proteinExistence type="inferred from homology"/>
<dbReference type="SUPFAM" id="SSF48179">
    <property type="entry name" value="6-phosphogluconate dehydrogenase C-terminal domain-like"/>
    <property type="match status" value="1"/>
</dbReference>
<dbReference type="Gene3D" id="3.40.50.720">
    <property type="entry name" value="NAD(P)-binding Rossmann-like Domain"/>
    <property type="match status" value="1"/>
</dbReference>
<dbReference type="GO" id="GO:0005975">
    <property type="term" value="P:carbohydrate metabolic process"/>
    <property type="evidence" value="ECO:0007669"/>
    <property type="project" value="InterPro"/>
</dbReference>
<comment type="caution">
    <text evidence="13">The sequence shown here is derived from an EMBL/GenBank/DDBJ whole genome shotgun (WGS) entry which is preliminary data.</text>
</comment>
<keyword evidence="14" id="KW-1185">Reference proteome</keyword>
<evidence type="ECO:0000256" key="10">
    <source>
        <dbReference type="SAM" id="Phobius"/>
    </source>
</evidence>
<evidence type="ECO:0000256" key="3">
    <source>
        <dbReference type="ARBA" id="ARBA00023002"/>
    </source>
</evidence>
<dbReference type="GO" id="GO:0051287">
    <property type="term" value="F:NAD binding"/>
    <property type="evidence" value="ECO:0007669"/>
    <property type="project" value="UniProtKB-UniRule"/>
</dbReference>
<evidence type="ECO:0000313" key="13">
    <source>
        <dbReference type="EMBL" id="KAK3329841.1"/>
    </source>
</evidence>
<evidence type="ECO:0000256" key="5">
    <source>
        <dbReference type="ARBA" id="ARBA00048683"/>
    </source>
</evidence>
<feature type="transmembrane region" description="Helical" evidence="10">
    <location>
        <begin position="36"/>
        <end position="58"/>
    </location>
</feature>
<dbReference type="Pfam" id="PF01210">
    <property type="entry name" value="NAD_Gly3P_dh_N"/>
    <property type="match status" value="1"/>
</dbReference>
<dbReference type="InterPro" id="IPR036291">
    <property type="entry name" value="NAD(P)-bd_dom_sf"/>
</dbReference>
<dbReference type="GO" id="GO:0005829">
    <property type="term" value="C:cytosol"/>
    <property type="evidence" value="ECO:0007669"/>
    <property type="project" value="TreeGrafter"/>
</dbReference>
<dbReference type="InterPro" id="IPR006109">
    <property type="entry name" value="G3P_DH_NAD-dep_C"/>
</dbReference>
<dbReference type="GO" id="GO:0141152">
    <property type="term" value="F:glycerol-3-phosphate dehydrogenase (NAD+) activity"/>
    <property type="evidence" value="ECO:0007669"/>
    <property type="project" value="UniProtKB-UniRule"/>
</dbReference>
<dbReference type="InterPro" id="IPR013328">
    <property type="entry name" value="6PGD_dom2"/>
</dbReference>
<gene>
    <name evidence="13" type="ORF">B0H66DRAFT_39356</name>
</gene>
<evidence type="ECO:0000259" key="11">
    <source>
        <dbReference type="Pfam" id="PF01210"/>
    </source>
</evidence>
<feature type="region of interest" description="Disordered" evidence="9">
    <location>
        <begin position="148"/>
        <end position="172"/>
    </location>
</feature>